<keyword evidence="1" id="KW-1133">Transmembrane helix</keyword>
<evidence type="ECO:0000313" key="2">
    <source>
        <dbReference type="EMBL" id="KQL50027.1"/>
    </source>
</evidence>
<protein>
    <recommendedName>
        <fullName evidence="4">DUF4179 domain-containing protein</fullName>
    </recommendedName>
</protein>
<organism evidence="2 3">
    <name type="scientific">Brevibacillus choshinensis</name>
    <dbReference type="NCBI Taxonomy" id="54911"/>
    <lineage>
        <taxon>Bacteria</taxon>
        <taxon>Bacillati</taxon>
        <taxon>Bacillota</taxon>
        <taxon>Bacilli</taxon>
        <taxon>Bacillales</taxon>
        <taxon>Paenibacillaceae</taxon>
        <taxon>Brevibacillus</taxon>
    </lineage>
</organism>
<sequence>MSNKNINQLFEALSPKNEQKEKMFHNILVQSQNKNKRHRGFTAVKRLRPAVLSAVLMVCLTTTAFAAVYMGLDETFLKFLNPVNNEQAQYLSNGAYVIDKQVENEDGSLTIKQVIGDSNLSYILMDFTAPEGTVLHAARYRFGETMISSALGGYSIGYNVLDDGNPNDNKISLVMNIQTKKSIAGQTLHFEFKNLQAADPGPGGLFNETVVPGSWETAFKLDFKEYSNLYQIDQNITMFGYSAELKTISVSPISISLKIESSSSREIFEAAGSLKEIGENEYLDNFPITINYKDGTSETTKIFTGSTSANHLTDQILTIKTFENVINDKEIASIVFFDKEFPIKN</sequence>
<evidence type="ECO:0000313" key="3">
    <source>
        <dbReference type="Proteomes" id="UP000051063"/>
    </source>
</evidence>
<name>A0ABR5NEP6_BRECH</name>
<gene>
    <name evidence="2" type="ORF">AN963_10260</name>
</gene>
<keyword evidence="3" id="KW-1185">Reference proteome</keyword>
<proteinExistence type="predicted"/>
<comment type="caution">
    <text evidence="2">The sequence shown here is derived from an EMBL/GenBank/DDBJ whole genome shotgun (WGS) entry which is preliminary data.</text>
</comment>
<keyword evidence="1" id="KW-0812">Transmembrane</keyword>
<keyword evidence="1" id="KW-0472">Membrane</keyword>
<reference evidence="2 3" key="1">
    <citation type="submission" date="2015-09" db="EMBL/GenBank/DDBJ databases">
        <title>Genome sequencing project for genomic taxonomy and phylogenomics of Bacillus-like bacteria.</title>
        <authorList>
            <person name="Liu B."/>
            <person name="Wang J."/>
            <person name="Zhu Y."/>
            <person name="Liu G."/>
            <person name="Chen Q."/>
            <person name="Chen Z."/>
            <person name="Lan J."/>
            <person name="Che J."/>
            <person name="Ge C."/>
            <person name="Shi H."/>
            <person name="Pan Z."/>
            <person name="Liu X."/>
        </authorList>
    </citation>
    <scope>NUCLEOTIDE SEQUENCE [LARGE SCALE GENOMIC DNA]</scope>
    <source>
        <strain evidence="2 3">DSM 8552</strain>
    </source>
</reference>
<dbReference type="Proteomes" id="UP000051063">
    <property type="component" value="Unassembled WGS sequence"/>
</dbReference>
<evidence type="ECO:0000256" key="1">
    <source>
        <dbReference type="SAM" id="Phobius"/>
    </source>
</evidence>
<evidence type="ECO:0008006" key="4">
    <source>
        <dbReference type="Google" id="ProtNLM"/>
    </source>
</evidence>
<dbReference type="EMBL" id="LJJB01000007">
    <property type="protein sequence ID" value="KQL50027.1"/>
    <property type="molecule type" value="Genomic_DNA"/>
</dbReference>
<feature type="transmembrane region" description="Helical" evidence="1">
    <location>
        <begin position="50"/>
        <end position="72"/>
    </location>
</feature>
<dbReference type="RefSeq" id="WP_055744365.1">
    <property type="nucleotide sequence ID" value="NZ_LJJB01000007.1"/>
</dbReference>
<accession>A0ABR5NEP6</accession>